<feature type="non-terminal residue" evidence="1">
    <location>
        <position position="1"/>
    </location>
</feature>
<dbReference type="EMBL" id="CAJVPP010022020">
    <property type="protein sequence ID" value="CAG8744141.1"/>
    <property type="molecule type" value="Genomic_DNA"/>
</dbReference>
<keyword evidence="2" id="KW-1185">Reference proteome</keyword>
<reference evidence="1" key="1">
    <citation type="submission" date="2021-06" db="EMBL/GenBank/DDBJ databases">
        <authorList>
            <person name="Kallberg Y."/>
            <person name="Tangrot J."/>
            <person name="Rosling A."/>
        </authorList>
    </citation>
    <scope>NUCLEOTIDE SEQUENCE</scope>
    <source>
        <strain evidence="1">87-6 pot B 2015</strain>
    </source>
</reference>
<sequence>YSEANIARSFSVKDVVVAEFYINNELSSEKKNLQNHWMIIDKDQMEKEKKNSKGSNK</sequence>
<protein>
    <submittedName>
        <fullName evidence="1">10542_t:CDS:1</fullName>
    </submittedName>
</protein>
<organism evidence="1 2">
    <name type="scientific">Funneliformis mosseae</name>
    <name type="common">Endomycorrhizal fungus</name>
    <name type="synonym">Glomus mosseae</name>
    <dbReference type="NCBI Taxonomy" id="27381"/>
    <lineage>
        <taxon>Eukaryota</taxon>
        <taxon>Fungi</taxon>
        <taxon>Fungi incertae sedis</taxon>
        <taxon>Mucoromycota</taxon>
        <taxon>Glomeromycotina</taxon>
        <taxon>Glomeromycetes</taxon>
        <taxon>Glomerales</taxon>
        <taxon>Glomeraceae</taxon>
        <taxon>Funneliformis</taxon>
    </lineage>
</organism>
<dbReference type="AlphaFoldDB" id="A0A9N9IN05"/>
<name>A0A9N9IN05_FUNMO</name>
<feature type="non-terminal residue" evidence="1">
    <location>
        <position position="57"/>
    </location>
</feature>
<evidence type="ECO:0000313" key="1">
    <source>
        <dbReference type="EMBL" id="CAG8744141.1"/>
    </source>
</evidence>
<accession>A0A9N9IN05</accession>
<dbReference type="Proteomes" id="UP000789375">
    <property type="component" value="Unassembled WGS sequence"/>
</dbReference>
<evidence type="ECO:0000313" key="2">
    <source>
        <dbReference type="Proteomes" id="UP000789375"/>
    </source>
</evidence>
<gene>
    <name evidence="1" type="ORF">FMOSSE_LOCUS16312</name>
</gene>
<proteinExistence type="predicted"/>
<comment type="caution">
    <text evidence="1">The sequence shown here is derived from an EMBL/GenBank/DDBJ whole genome shotgun (WGS) entry which is preliminary data.</text>
</comment>